<dbReference type="NCBIfam" id="TIGR01011">
    <property type="entry name" value="rpsB_bact"/>
    <property type="match status" value="1"/>
</dbReference>
<keyword evidence="2" id="KW-0687">Ribonucleoprotein</keyword>
<dbReference type="AlphaFoldDB" id="A0A650AKH6"/>
<reference evidence="2" key="1">
    <citation type="submission" date="2019-11" db="EMBL/GenBank/DDBJ databases">
        <title>Complete mitogenomes of the marine picoplanktonic green algae Prasinoderma sp. MBIC 10622 and Prasinococcus capsulatus CCMP 1194 (Palmophyllophyceae).</title>
        <authorList>
            <person name="Turmel M."/>
            <person name="Otis C."/>
            <person name="Lemieux C."/>
        </authorList>
    </citation>
    <scope>NUCLEOTIDE SEQUENCE</scope>
</reference>
<dbReference type="HAMAP" id="MF_00291_B">
    <property type="entry name" value="Ribosomal_uS2_B"/>
    <property type="match status" value="1"/>
</dbReference>
<proteinExistence type="inferred from homology"/>
<name>A0A650AKH6_9CHLO</name>
<accession>A0A650AKH6</accession>
<geneLocation type="mitochondrion" evidence="2"/>
<dbReference type="InterPro" id="IPR023591">
    <property type="entry name" value="Ribosomal_uS2_flav_dom_sf"/>
</dbReference>
<protein>
    <submittedName>
        <fullName evidence="2">Ribosomal protein S2</fullName>
    </submittedName>
</protein>
<dbReference type="Pfam" id="PF00318">
    <property type="entry name" value="Ribosomal_S2"/>
    <property type="match status" value="1"/>
</dbReference>
<keyword evidence="2" id="KW-0689">Ribosomal protein</keyword>
<dbReference type="Gene3D" id="3.40.50.10490">
    <property type="entry name" value="Glucose-6-phosphate isomerase like protein, domain 1"/>
    <property type="match status" value="1"/>
</dbReference>
<dbReference type="PANTHER" id="PTHR12534">
    <property type="entry name" value="30S RIBOSOMAL PROTEIN S2 PROKARYOTIC AND ORGANELLAR"/>
    <property type="match status" value="1"/>
</dbReference>
<evidence type="ECO:0000256" key="1">
    <source>
        <dbReference type="ARBA" id="ARBA00006242"/>
    </source>
</evidence>
<dbReference type="CDD" id="cd01425">
    <property type="entry name" value="RPS2"/>
    <property type="match status" value="1"/>
</dbReference>
<dbReference type="SUPFAM" id="SSF52313">
    <property type="entry name" value="Ribosomal protein S2"/>
    <property type="match status" value="1"/>
</dbReference>
<dbReference type="InterPro" id="IPR001865">
    <property type="entry name" value="Ribosomal_uS2"/>
</dbReference>
<evidence type="ECO:0000313" key="2">
    <source>
        <dbReference type="EMBL" id="QGN73909.1"/>
    </source>
</evidence>
<dbReference type="PANTHER" id="PTHR12534:SF0">
    <property type="entry name" value="SMALL RIBOSOMAL SUBUNIT PROTEIN US2M"/>
    <property type="match status" value="1"/>
</dbReference>
<organism evidence="2">
    <name type="scientific">prasinophyte sp. MBIC10622</name>
    <dbReference type="NCBI Taxonomy" id="156113"/>
    <lineage>
        <taxon>Eukaryota</taxon>
        <taxon>Viridiplantae</taxon>
        <taxon>Chlorophyta</taxon>
    </lineage>
</organism>
<dbReference type="GO" id="GO:0006412">
    <property type="term" value="P:translation"/>
    <property type="evidence" value="ECO:0007669"/>
    <property type="project" value="InterPro"/>
</dbReference>
<comment type="similarity">
    <text evidence="1">Belongs to the universal ribosomal protein uS2 family.</text>
</comment>
<dbReference type="EMBL" id="MN662311">
    <property type="protein sequence ID" value="QGN73909.1"/>
    <property type="molecule type" value="Genomic_DNA"/>
</dbReference>
<dbReference type="InterPro" id="IPR005706">
    <property type="entry name" value="Ribosomal_uS2_bac/mit/plastid"/>
</dbReference>
<dbReference type="GO" id="GO:0003735">
    <property type="term" value="F:structural constituent of ribosome"/>
    <property type="evidence" value="ECO:0007669"/>
    <property type="project" value="InterPro"/>
</dbReference>
<dbReference type="PRINTS" id="PR00395">
    <property type="entry name" value="RIBOSOMALS2"/>
</dbReference>
<keyword evidence="2" id="KW-0496">Mitochondrion</keyword>
<gene>
    <name evidence="2" type="primary">rps2</name>
</gene>
<sequence>MSSNTSFRNTIPELLRQGAQVGRSHYEPMMGESLYGIRNGAYVMNLEKTETNLRRSAQFLHAVSAQKGNVLFVDPNHSSRKLTIAAAQACNQHVLAHSWTGGFLTNGHSVYREVNLYHQLQHHSYTYQGNLPQYRRMKNRCSGLKPWFTKPDVLVLVHSESCRVAIAEAQALDIPVIGIVDAHESPQGITYPVPGNSKSLRFIHHCLNVWTKALQASLES</sequence>
<dbReference type="GO" id="GO:0005763">
    <property type="term" value="C:mitochondrial small ribosomal subunit"/>
    <property type="evidence" value="ECO:0007669"/>
    <property type="project" value="TreeGrafter"/>
</dbReference>